<organism evidence="2 3">
    <name type="scientific">Dactylosporangium matsuzakiense</name>
    <dbReference type="NCBI Taxonomy" id="53360"/>
    <lineage>
        <taxon>Bacteria</taxon>
        <taxon>Bacillati</taxon>
        <taxon>Actinomycetota</taxon>
        <taxon>Actinomycetes</taxon>
        <taxon>Micromonosporales</taxon>
        <taxon>Micromonosporaceae</taxon>
        <taxon>Dactylosporangium</taxon>
    </lineage>
</organism>
<reference evidence="2" key="1">
    <citation type="journal article" date="2014" name="Int. J. Syst. Evol. Microbiol.">
        <title>Complete genome sequence of Corynebacterium casei LMG S-19264T (=DSM 44701T), isolated from a smear-ripened cheese.</title>
        <authorList>
            <consortium name="US DOE Joint Genome Institute (JGI-PGF)"/>
            <person name="Walter F."/>
            <person name="Albersmeier A."/>
            <person name="Kalinowski J."/>
            <person name="Ruckert C."/>
        </authorList>
    </citation>
    <scope>NUCLEOTIDE SEQUENCE</scope>
    <source>
        <strain evidence="2">VKM Ac-1321</strain>
    </source>
</reference>
<evidence type="ECO:0000313" key="2">
    <source>
        <dbReference type="EMBL" id="GLL05924.1"/>
    </source>
</evidence>
<proteinExistence type="predicted"/>
<feature type="compositionally biased region" description="Polar residues" evidence="1">
    <location>
        <begin position="11"/>
        <end position="21"/>
    </location>
</feature>
<dbReference type="Proteomes" id="UP001143480">
    <property type="component" value="Unassembled WGS sequence"/>
</dbReference>
<evidence type="ECO:0000313" key="3">
    <source>
        <dbReference type="Proteomes" id="UP001143480"/>
    </source>
</evidence>
<keyword evidence="3" id="KW-1185">Reference proteome</keyword>
<sequence>MSAGPKPEVSLSYSSNSVDGKTSVTNNQASWVGEGWDTASNYIERSYQQCSDRGTGTADLCWFSNKTVSMVFHGKSTRLILDDASGKWHPEADDGSKVDLVQDLNVANGDYERQYWRITTQDGTQYYFGKHKRYASDPDSTNSVQRVLVYGIGSSDPCYVKNQPYNSGCDRAYRWNLDYVVDPVGNTMTYFYERYQGKYGNWNGANNWVYDITARLKRIDYGARAGSEGTSPPSARVNFVVNPRCNPASTNCSAYPDVPWDQYCPTTQTSACNIYTPTFWTPWQLSQIYTEVPDPVTGGYQQVDSYFMNKTFPDMQDGTPAALWMQSFQRTGKVGTDLSLPAMTFSGNPMRNRVNNGTSNHYRIVGVLTGTSEEVTVQYKAPDCDANNISSITPSQNTLRCFPGDGSWFHKYVVESVIDKDLTGGSPDQMSSYAYLQGGSTVPALWRMDLANETVPQAKHGYTDFAGYPTVTIAQGPAGGPQTKTEKVYFRSLAGDPLPDGTTRQVWVVDGTGQQIYDFGQVRGSVREERTYDGDKVVQRVLHSWRFAGPNGYDNPTATRTGSWYNATAKAYQAVENDTQTQTLPNTTLSAGSASTGTPSTCRPRPTTPRPAPARSRK</sequence>
<evidence type="ECO:0000256" key="1">
    <source>
        <dbReference type="SAM" id="MobiDB-lite"/>
    </source>
</evidence>
<dbReference type="RefSeq" id="WP_271189905.1">
    <property type="nucleotide sequence ID" value="NZ_BSFP01000065.1"/>
</dbReference>
<name>A0A9W6NQV0_9ACTN</name>
<feature type="region of interest" description="Disordered" evidence="1">
    <location>
        <begin position="1"/>
        <end position="21"/>
    </location>
</feature>
<comment type="caution">
    <text evidence="2">The sequence shown here is derived from an EMBL/GenBank/DDBJ whole genome shotgun (WGS) entry which is preliminary data.</text>
</comment>
<dbReference type="EMBL" id="BSFP01000065">
    <property type="protein sequence ID" value="GLL05924.1"/>
    <property type="molecule type" value="Genomic_DNA"/>
</dbReference>
<dbReference type="AlphaFoldDB" id="A0A9W6NQV0"/>
<protein>
    <submittedName>
        <fullName evidence="2">Uncharacterized protein</fullName>
    </submittedName>
</protein>
<gene>
    <name evidence="2" type="ORF">GCM10017581_076720</name>
</gene>
<accession>A0A9W6NQV0</accession>
<feature type="region of interest" description="Disordered" evidence="1">
    <location>
        <begin position="578"/>
        <end position="618"/>
    </location>
</feature>
<reference evidence="2" key="2">
    <citation type="submission" date="2023-01" db="EMBL/GenBank/DDBJ databases">
        <authorList>
            <person name="Sun Q."/>
            <person name="Evtushenko L."/>
        </authorList>
    </citation>
    <scope>NUCLEOTIDE SEQUENCE</scope>
    <source>
        <strain evidence="2">VKM Ac-1321</strain>
    </source>
</reference>
<feature type="compositionally biased region" description="Low complexity" evidence="1">
    <location>
        <begin position="587"/>
        <end position="605"/>
    </location>
</feature>